<keyword evidence="2" id="KW-1185">Reference proteome</keyword>
<proteinExistence type="predicted"/>
<evidence type="ECO:0000313" key="1">
    <source>
        <dbReference type="EMBL" id="GIY49665.1"/>
    </source>
</evidence>
<evidence type="ECO:0000313" key="2">
    <source>
        <dbReference type="Proteomes" id="UP001054837"/>
    </source>
</evidence>
<comment type="caution">
    <text evidence="1">The sequence shown here is derived from an EMBL/GenBank/DDBJ whole genome shotgun (WGS) entry which is preliminary data.</text>
</comment>
<dbReference type="EMBL" id="BPLQ01010259">
    <property type="protein sequence ID" value="GIY49665.1"/>
    <property type="molecule type" value="Genomic_DNA"/>
</dbReference>
<accession>A0AAV4TUS4</accession>
<name>A0AAV4TUS4_9ARAC</name>
<gene>
    <name evidence="1" type="ORF">CDAR_29421</name>
</gene>
<protein>
    <submittedName>
        <fullName evidence="1">Uncharacterized protein</fullName>
    </submittedName>
</protein>
<organism evidence="1 2">
    <name type="scientific">Caerostris darwini</name>
    <dbReference type="NCBI Taxonomy" id="1538125"/>
    <lineage>
        <taxon>Eukaryota</taxon>
        <taxon>Metazoa</taxon>
        <taxon>Ecdysozoa</taxon>
        <taxon>Arthropoda</taxon>
        <taxon>Chelicerata</taxon>
        <taxon>Arachnida</taxon>
        <taxon>Araneae</taxon>
        <taxon>Araneomorphae</taxon>
        <taxon>Entelegynae</taxon>
        <taxon>Araneoidea</taxon>
        <taxon>Araneidae</taxon>
        <taxon>Caerostris</taxon>
    </lineage>
</organism>
<reference evidence="1 2" key="1">
    <citation type="submission" date="2021-06" db="EMBL/GenBank/DDBJ databases">
        <title>Caerostris darwini draft genome.</title>
        <authorList>
            <person name="Kono N."/>
            <person name="Arakawa K."/>
        </authorList>
    </citation>
    <scope>NUCLEOTIDE SEQUENCE [LARGE SCALE GENOMIC DNA]</scope>
</reference>
<sequence length="92" mass="10249">MQHPLLKELASSVAEVHPNFSLVVLHSNETQFSEDSISPIDCSDRLTLPVKGTSEEVNHSLKILLMLFVISPGDVQWSNSKMVCKWSANDLQ</sequence>
<dbReference type="Proteomes" id="UP001054837">
    <property type="component" value="Unassembled WGS sequence"/>
</dbReference>
<dbReference type="AlphaFoldDB" id="A0AAV4TUS4"/>